<comment type="caution">
    <text evidence="1">The sequence shown here is derived from an EMBL/GenBank/DDBJ whole genome shotgun (WGS) entry which is preliminary data.</text>
</comment>
<evidence type="ECO:0000313" key="1">
    <source>
        <dbReference type="EMBL" id="MFC0539861.1"/>
    </source>
</evidence>
<gene>
    <name evidence="1" type="ORF">ACFFH7_00110</name>
</gene>
<organism evidence="1 2">
    <name type="scientific">Kutzneria chonburiensis</name>
    <dbReference type="NCBI Taxonomy" id="1483604"/>
    <lineage>
        <taxon>Bacteria</taxon>
        <taxon>Bacillati</taxon>
        <taxon>Actinomycetota</taxon>
        <taxon>Actinomycetes</taxon>
        <taxon>Pseudonocardiales</taxon>
        <taxon>Pseudonocardiaceae</taxon>
        <taxon>Kutzneria</taxon>
    </lineage>
</organism>
<proteinExistence type="predicted"/>
<keyword evidence="2" id="KW-1185">Reference proteome</keyword>
<protein>
    <submittedName>
        <fullName evidence="1">Uncharacterized protein</fullName>
    </submittedName>
</protein>
<name>A0ABV6MIX5_9PSEU</name>
<dbReference type="RefSeq" id="WP_273938625.1">
    <property type="nucleotide sequence ID" value="NZ_CP097263.1"/>
</dbReference>
<dbReference type="EMBL" id="JBHLUD010000001">
    <property type="protein sequence ID" value="MFC0539861.1"/>
    <property type="molecule type" value="Genomic_DNA"/>
</dbReference>
<evidence type="ECO:0000313" key="2">
    <source>
        <dbReference type="Proteomes" id="UP001589810"/>
    </source>
</evidence>
<reference evidence="1 2" key="1">
    <citation type="submission" date="2024-09" db="EMBL/GenBank/DDBJ databases">
        <authorList>
            <person name="Sun Q."/>
            <person name="Mori K."/>
        </authorList>
    </citation>
    <scope>NUCLEOTIDE SEQUENCE [LARGE SCALE GENOMIC DNA]</scope>
    <source>
        <strain evidence="1 2">TBRC 1432</strain>
    </source>
</reference>
<accession>A0ABV6MIX5</accession>
<sequence length="58" mass="6253">MNGVDRVTTEMDEAMSQLKRALRGIPSSAFAGSHKALARAVANLHTEMRWARLAAADA</sequence>
<dbReference type="Proteomes" id="UP001589810">
    <property type="component" value="Unassembled WGS sequence"/>
</dbReference>